<protein>
    <recommendedName>
        <fullName evidence="1">DinB-like domain-containing protein</fullName>
    </recommendedName>
</protein>
<feature type="domain" description="DinB-like" evidence="1">
    <location>
        <begin position="35"/>
        <end position="167"/>
    </location>
</feature>
<accession>A0AA37VDE7</accession>
<comment type="caution">
    <text evidence="2">The sequence shown here is derived from an EMBL/GenBank/DDBJ whole genome shotgun (WGS) entry which is preliminary data.</text>
</comment>
<dbReference type="EMBL" id="BRXS01000001">
    <property type="protein sequence ID" value="GLC23549.1"/>
    <property type="molecule type" value="Genomic_DNA"/>
</dbReference>
<proteinExistence type="predicted"/>
<dbReference type="Pfam" id="PF12867">
    <property type="entry name" value="DinB_2"/>
    <property type="match status" value="1"/>
</dbReference>
<dbReference type="InterPro" id="IPR024775">
    <property type="entry name" value="DinB-like"/>
</dbReference>
<dbReference type="AlphaFoldDB" id="A0AA37VDE7"/>
<name>A0AA37VDE7_9BACT</name>
<dbReference type="RefSeq" id="WP_284347985.1">
    <property type="nucleotide sequence ID" value="NZ_BRXS01000001.1"/>
</dbReference>
<keyword evidence="3" id="KW-1185">Reference proteome</keyword>
<reference evidence="2" key="1">
    <citation type="submission" date="2022-08" db="EMBL/GenBank/DDBJ databases">
        <title>Draft genome sequencing of Roseisolibacter agri AW1220.</title>
        <authorList>
            <person name="Tobiishi Y."/>
            <person name="Tonouchi A."/>
        </authorList>
    </citation>
    <scope>NUCLEOTIDE SEQUENCE</scope>
    <source>
        <strain evidence="2">AW1220</strain>
    </source>
</reference>
<evidence type="ECO:0000313" key="3">
    <source>
        <dbReference type="Proteomes" id="UP001161325"/>
    </source>
</evidence>
<dbReference type="SUPFAM" id="SSF109854">
    <property type="entry name" value="DinB/YfiT-like putative metalloenzymes"/>
    <property type="match status" value="1"/>
</dbReference>
<dbReference type="Gene3D" id="1.20.120.450">
    <property type="entry name" value="dinb family like domain"/>
    <property type="match status" value="1"/>
</dbReference>
<organism evidence="2 3">
    <name type="scientific">Roseisolibacter agri</name>
    <dbReference type="NCBI Taxonomy" id="2014610"/>
    <lineage>
        <taxon>Bacteria</taxon>
        <taxon>Pseudomonadati</taxon>
        <taxon>Gemmatimonadota</taxon>
        <taxon>Gemmatimonadia</taxon>
        <taxon>Gemmatimonadales</taxon>
        <taxon>Gemmatimonadaceae</taxon>
        <taxon>Roseisolibacter</taxon>
    </lineage>
</organism>
<evidence type="ECO:0000259" key="1">
    <source>
        <dbReference type="Pfam" id="PF12867"/>
    </source>
</evidence>
<evidence type="ECO:0000313" key="2">
    <source>
        <dbReference type="EMBL" id="GLC23549.1"/>
    </source>
</evidence>
<sequence>MGGLVIPRPTPADHSPAFTAEIALVPDAPDFVAMLAAQREETTALVGWFGEGNAGLRYAPGKWSVRETVGHLADVERVLSYRLLRFLRGDATRLSPFDHDAYVPAGRFEARTLTSLLAELRAVRGATMALLVDAPPEAFAFVGPVGTGTITAAALAYLIAGHELHHQDLLRTRYLPLLTTGAAAGAPAGAPAAGAPD</sequence>
<gene>
    <name evidence="2" type="ORF">rosag_00620</name>
</gene>
<dbReference type="InterPro" id="IPR034660">
    <property type="entry name" value="DinB/YfiT-like"/>
</dbReference>
<dbReference type="Proteomes" id="UP001161325">
    <property type="component" value="Unassembled WGS sequence"/>
</dbReference>